<sequence length="72" mass="7510">MQTLKFKTNIKCSGCIAASTPHLDSAVGAGNWQVDTQDPAKVLTVTADDPKVNAPAVIEAVQRAGYNAEPLA</sequence>
<accession>A0ABP8GCB8</accession>
<name>A0ABP8GCB8_9BACT</name>
<gene>
    <name evidence="2" type="ORF">GCM10023184_07640</name>
</gene>
<reference evidence="3" key="1">
    <citation type="journal article" date="2019" name="Int. J. Syst. Evol. Microbiol.">
        <title>The Global Catalogue of Microorganisms (GCM) 10K type strain sequencing project: providing services to taxonomists for standard genome sequencing and annotation.</title>
        <authorList>
            <consortium name="The Broad Institute Genomics Platform"/>
            <consortium name="The Broad Institute Genome Sequencing Center for Infectious Disease"/>
            <person name="Wu L."/>
            <person name="Ma J."/>
        </authorList>
    </citation>
    <scope>NUCLEOTIDE SEQUENCE [LARGE SCALE GENOMIC DNA]</scope>
    <source>
        <strain evidence="3">JCM 17919</strain>
    </source>
</reference>
<organism evidence="2 3">
    <name type="scientific">Flaviaesturariibacter amylovorans</name>
    <dbReference type="NCBI Taxonomy" id="1084520"/>
    <lineage>
        <taxon>Bacteria</taxon>
        <taxon>Pseudomonadati</taxon>
        <taxon>Bacteroidota</taxon>
        <taxon>Chitinophagia</taxon>
        <taxon>Chitinophagales</taxon>
        <taxon>Chitinophagaceae</taxon>
        <taxon>Flaviaestuariibacter</taxon>
    </lineage>
</organism>
<dbReference type="Gene3D" id="3.30.70.100">
    <property type="match status" value="1"/>
</dbReference>
<keyword evidence="3" id="KW-1185">Reference proteome</keyword>
<dbReference type="RefSeq" id="WP_345253534.1">
    <property type="nucleotide sequence ID" value="NZ_BAABGY010000002.1"/>
</dbReference>
<dbReference type="Proteomes" id="UP001501725">
    <property type="component" value="Unassembled WGS sequence"/>
</dbReference>
<comment type="caution">
    <text evidence="2">The sequence shown here is derived from an EMBL/GenBank/DDBJ whole genome shotgun (WGS) entry which is preliminary data.</text>
</comment>
<evidence type="ECO:0000313" key="2">
    <source>
        <dbReference type="EMBL" id="GAA4321683.1"/>
    </source>
</evidence>
<feature type="domain" description="HMA" evidence="1">
    <location>
        <begin position="1"/>
        <end position="69"/>
    </location>
</feature>
<protein>
    <recommendedName>
        <fullName evidence="1">HMA domain-containing protein</fullName>
    </recommendedName>
</protein>
<dbReference type="SUPFAM" id="SSF55008">
    <property type="entry name" value="HMA, heavy metal-associated domain"/>
    <property type="match status" value="1"/>
</dbReference>
<evidence type="ECO:0000259" key="1">
    <source>
        <dbReference type="PROSITE" id="PS50846"/>
    </source>
</evidence>
<evidence type="ECO:0000313" key="3">
    <source>
        <dbReference type="Proteomes" id="UP001501725"/>
    </source>
</evidence>
<dbReference type="PROSITE" id="PS50846">
    <property type="entry name" value="HMA_2"/>
    <property type="match status" value="1"/>
</dbReference>
<dbReference type="InterPro" id="IPR036163">
    <property type="entry name" value="HMA_dom_sf"/>
</dbReference>
<proteinExistence type="predicted"/>
<dbReference type="EMBL" id="BAABGY010000002">
    <property type="protein sequence ID" value="GAA4321683.1"/>
    <property type="molecule type" value="Genomic_DNA"/>
</dbReference>
<dbReference type="InterPro" id="IPR006121">
    <property type="entry name" value="HMA_dom"/>
</dbReference>